<gene>
    <name evidence="2" type="ORF">GCM10011342_25030</name>
</gene>
<reference evidence="2" key="1">
    <citation type="journal article" date="2014" name="Int. J. Syst. Evol. Microbiol.">
        <title>Complete genome sequence of Corynebacterium casei LMG S-19264T (=DSM 44701T), isolated from a smear-ripened cheese.</title>
        <authorList>
            <consortium name="US DOE Joint Genome Institute (JGI-PGF)"/>
            <person name="Walter F."/>
            <person name="Albersmeier A."/>
            <person name="Kalinowski J."/>
            <person name="Ruckert C."/>
        </authorList>
    </citation>
    <scope>NUCLEOTIDE SEQUENCE</scope>
    <source>
        <strain evidence="2">CGMCC 1.12921</strain>
    </source>
</reference>
<dbReference type="AlphaFoldDB" id="A0A8J2V6M5"/>
<evidence type="ECO:0000256" key="1">
    <source>
        <dbReference type="SAM" id="Phobius"/>
    </source>
</evidence>
<keyword evidence="1" id="KW-0812">Transmembrane</keyword>
<dbReference type="RefSeq" id="WP_188158092.1">
    <property type="nucleotide sequence ID" value="NZ_BMGH01000001.1"/>
</dbReference>
<keyword evidence="3" id="KW-1185">Reference proteome</keyword>
<comment type="caution">
    <text evidence="2">The sequence shown here is derived from an EMBL/GenBank/DDBJ whole genome shotgun (WGS) entry which is preliminary data.</text>
</comment>
<evidence type="ECO:0000313" key="2">
    <source>
        <dbReference type="EMBL" id="GGD15254.1"/>
    </source>
</evidence>
<keyword evidence="1" id="KW-1133">Transmembrane helix</keyword>
<organism evidence="2 3">
    <name type="scientific">Aquisalinus flavus</name>
    <dbReference type="NCBI Taxonomy" id="1526572"/>
    <lineage>
        <taxon>Bacteria</taxon>
        <taxon>Pseudomonadati</taxon>
        <taxon>Pseudomonadota</taxon>
        <taxon>Alphaproteobacteria</taxon>
        <taxon>Parvularculales</taxon>
        <taxon>Parvularculaceae</taxon>
        <taxon>Aquisalinus</taxon>
    </lineage>
</organism>
<dbReference type="EMBL" id="BMGH01000001">
    <property type="protein sequence ID" value="GGD15254.1"/>
    <property type="molecule type" value="Genomic_DNA"/>
</dbReference>
<sequence length="53" mass="5736">MPSNLTTAFKMTGLMLAAAMALSACIIIVDEDDDDNDWNESRYEQVAPADEAA</sequence>
<protein>
    <submittedName>
        <fullName evidence="2">Uncharacterized protein</fullName>
    </submittedName>
</protein>
<accession>A0A8J2V6M5</accession>
<dbReference type="Proteomes" id="UP000613582">
    <property type="component" value="Unassembled WGS sequence"/>
</dbReference>
<feature type="transmembrane region" description="Helical" evidence="1">
    <location>
        <begin position="12"/>
        <end position="29"/>
    </location>
</feature>
<evidence type="ECO:0000313" key="3">
    <source>
        <dbReference type="Proteomes" id="UP000613582"/>
    </source>
</evidence>
<reference evidence="2" key="2">
    <citation type="submission" date="2020-09" db="EMBL/GenBank/DDBJ databases">
        <authorList>
            <person name="Sun Q."/>
            <person name="Zhou Y."/>
        </authorList>
    </citation>
    <scope>NUCLEOTIDE SEQUENCE</scope>
    <source>
        <strain evidence="2">CGMCC 1.12921</strain>
    </source>
</reference>
<proteinExistence type="predicted"/>
<keyword evidence="1" id="KW-0472">Membrane</keyword>
<name>A0A8J2V6M5_9PROT</name>